<feature type="binding site" evidence="6">
    <location>
        <position position="149"/>
    </location>
    <ligand>
        <name>FAD</name>
        <dbReference type="ChEBI" id="CHEBI:57692"/>
    </ligand>
</feature>
<dbReference type="InterPro" id="IPR039261">
    <property type="entry name" value="FNR_nucleotide-bd"/>
</dbReference>
<accession>U5EU20</accession>
<name>U5EU20_9DIPT</name>
<evidence type="ECO:0000256" key="4">
    <source>
        <dbReference type="ARBA" id="ARBA00022827"/>
    </source>
</evidence>
<sequence>GSGCTNCVLDEKYNLSNCHNENCLNIIEKNYRVFNLVNLKQNTENTFLFTFKYENTENFNNLTINILPGHHLMMRAPKFYNKNDVNNVFSDFLQIQSKTISNKCKINREKHDKNDADLYISRPYTPINIDRNELTFDVLIKLEVYGEMSQYLTTLKVGERTVEWKGSYGDFQWQLNQHKHLITFSQGVGLAPIYSVVKSILSNEEEEVRIQSITCFKNFANILLRNEFYELTKFWNFNHQIYLAHEPCNCKQPENVCSCIKNRLKYNESISNFRLEEENVKNILRKFLANDIFILICGTNNFIKCIENCLIELNIKNFYKFE</sequence>
<feature type="binding site" evidence="6">
    <location>
        <position position="139"/>
    </location>
    <ligand>
        <name>FAD</name>
        <dbReference type="ChEBI" id="CHEBI:57692"/>
    </ligand>
</feature>
<keyword evidence="5" id="KW-0560">Oxidoreductase</keyword>
<dbReference type="Gene3D" id="2.40.30.10">
    <property type="entry name" value="Translation factors"/>
    <property type="match status" value="1"/>
</dbReference>
<dbReference type="PANTHER" id="PTHR19370:SF184">
    <property type="entry name" value="NADH-CYTOCHROME B5 REDUCTASE-LIKE"/>
    <property type="match status" value="1"/>
</dbReference>
<keyword evidence="4 6" id="KW-0274">FAD</keyword>
<dbReference type="InterPro" id="IPR008333">
    <property type="entry name" value="Cbr1-like_FAD-bd_dom"/>
</dbReference>
<dbReference type="GO" id="GO:0016491">
    <property type="term" value="F:oxidoreductase activity"/>
    <property type="evidence" value="ECO:0007669"/>
    <property type="project" value="UniProtKB-KW"/>
</dbReference>
<organism evidence="8">
    <name type="scientific">Corethrella appendiculata</name>
    <dbReference type="NCBI Taxonomy" id="1370023"/>
    <lineage>
        <taxon>Eukaryota</taxon>
        <taxon>Metazoa</taxon>
        <taxon>Ecdysozoa</taxon>
        <taxon>Arthropoda</taxon>
        <taxon>Hexapoda</taxon>
        <taxon>Insecta</taxon>
        <taxon>Pterygota</taxon>
        <taxon>Neoptera</taxon>
        <taxon>Endopterygota</taxon>
        <taxon>Diptera</taxon>
        <taxon>Nematocera</taxon>
        <taxon>Culicoidea</taxon>
        <taxon>Chaoboridae</taxon>
        <taxon>Corethrella</taxon>
    </lineage>
</organism>
<dbReference type="PANTHER" id="PTHR19370">
    <property type="entry name" value="NADH-CYTOCHROME B5 REDUCTASE"/>
    <property type="match status" value="1"/>
</dbReference>
<evidence type="ECO:0000313" key="8">
    <source>
        <dbReference type="EMBL" id="JAB55786.1"/>
    </source>
</evidence>
<comment type="cofactor">
    <cofactor evidence="1 6">
        <name>FAD</name>
        <dbReference type="ChEBI" id="CHEBI:57692"/>
    </cofactor>
</comment>
<feature type="non-terminal residue" evidence="8">
    <location>
        <position position="1"/>
    </location>
</feature>
<dbReference type="InterPro" id="IPR001834">
    <property type="entry name" value="CBR-like"/>
</dbReference>
<protein>
    <submittedName>
        <fullName evidence="8">Putative cytochrome b5 reduct</fullName>
    </submittedName>
</protein>
<dbReference type="PROSITE" id="PS51384">
    <property type="entry name" value="FAD_FR"/>
    <property type="match status" value="1"/>
</dbReference>
<feature type="binding site" evidence="6">
    <location>
        <position position="123"/>
    </location>
    <ligand>
        <name>FAD</name>
        <dbReference type="ChEBI" id="CHEBI:57692"/>
    </ligand>
</feature>
<dbReference type="AlphaFoldDB" id="U5EU20"/>
<keyword evidence="3 6" id="KW-0285">Flavoprotein</keyword>
<evidence type="ECO:0000256" key="1">
    <source>
        <dbReference type="ARBA" id="ARBA00001974"/>
    </source>
</evidence>
<dbReference type="EMBL" id="GANO01004085">
    <property type="protein sequence ID" value="JAB55786.1"/>
    <property type="molecule type" value="mRNA"/>
</dbReference>
<dbReference type="SUPFAM" id="SSF52343">
    <property type="entry name" value="Ferredoxin reductase-like, C-terminal NADP-linked domain"/>
    <property type="match status" value="1"/>
</dbReference>
<dbReference type="InterPro" id="IPR017927">
    <property type="entry name" value="FAD-bd_FR_type"/>
</dbReference>
<dbReference type="Pfam" id="PF00175">
    <property type="entry name" value="NAD_binding_1"/>
    <property type="match status" value="1"/>
</dbReference>
<dbReference type="Gene3D" id="3.40.50.80">
    <property type="entry name" value="Nucleotide-binding domain of ferredoxin-NADP reductase (FNR) module"/>
    <property type="match status" value="1"/>
</dbReference>
<evidence type="ECO:0000256" key="5">
    <source>
        <dbReference type="ARBA" id="ARBA00023002"/>
    </source>
</evidence>
<feature type="domain" description="FAD-binding FR-type" evidence="7">
    <location>
        <begin position="29"/>
        <end position="174"/>
    </location>
</feature>
<evidence type="ECO:0000256" key="6">
    <source>
        <dbReference type="PIRSR" id="PIRSR601834-1"/>
    </source>
</evidence>
<dbReference type="SUPFAM" id="SSF63380">
    <property type="entry name" value="Riboflavin synthase domain-like"/>
    <property type="match status" value="1"/>
</dbReference>
<comment type="similarity">
    <text evidence="2">Belongs to the flavoprotein pyridine nucleotide cytochrome reductase family.</text>
</comment>
<feature type="binding site" evidence="6">
    <location>
        <position position="124"/>
    </location>
    <ligand>
        <name>FAD</name>
        <dbReference type="ChEBI" id="CHEBI:57692"/>
    </ligand>
</feature>
<evidence type="ECO:0000256" key="3">
    <source>
        <dbReference type="ARBA" id="ARBA00022630"/>
    </source>
</evidence>
<dbReference type="InterPro" id="IPR017938">
    <property type="entry name" value="Riboflavin_synthase-like_b-brl"/>
</dbReference>
<feature type="binding site" evidence="6">
    <location>
        <position position="122"/>
    </location>
    <ligand>
        <name>FAD</name>
        <dbReference type="ChEBI" id="CHEBI:57692"/>
    </ligand>
</feature>
<proteinExistence type="evidence at transcript level"/>
<feature type="binding site" evidence="6">
    <location>
        <position position="141"/>
    </location>
    <ligand>
        <name>FAD</name>
        <dbReference type="ChEBI" id="CHEBI:57692"/>
    </ligand>
</feature>
<evidence type="ECO:0000256" key="2">
    <source>
        <dbReference type="ARBA" id="ARBA00006105"/>
    </source>
</evidence>
<reference evidence="8" key="1">
    <citation type="journal article" date="2014" name="Insect Biochem. Mol. Biol.">
        <title>An insight into the sialome of the frog biting fly, Corethrella appendiculata.</title>
        <authorList>
            <person name="Ribeiro J.M.C."/>
            <person name="Chagas A.C."/>
            <person name="Pham V.M."/>
            <person name="Lounibos L.P."/>
            <person name="Calvo E."/>
        </authorList>
    </citation>
    <scope>NUCLEOTIDE SEQUENCE</scope>
    <source>
        <tissue evidence="8">Salivary glands</tissue>
    </source>
</reference>
<evidence type="ECO:0000259" key="7">
    <source>
        <dbReference type="PROSITE" id="PS51384"/>
    </source>
</evidence>
<dbReference type="InterPro" id="IPR001433">
    <property type="entry name" value="OxRdtase_FAD/NAD-bd"/>
</dbReference>
<dbReference type="Pfam" id="PF00970">
    <property type="entry name" value="FAD_binding_6"/>
    <property type="match status" value="1"/>
</dbReference>
<dbReference type="CDD" id="cd06183">
    <property type="entry name" value="cyt_b5_reduct_like"/>
    <property type="match status" value="1"/>
</dbReference>
<feature type="binding site" evidence="6">
    <location>
        <position position="148"/>
    </location>
    <ligand>
        <name>FAD</name>
        <dbReference type="ChEBI" id="CHEBI:57692"/>
    </ligand>
</feature>